<organism evidence="1 2">
    <name type="scientific">Dehalobacter restrictus</name>
    <dbReference type="NCBI Taxonomy" id="55583"/>
    <lineage>
        <taxon>Bacteria</taxon>
        <taxon>Bacillati</taxon>
        <taxon>Bacillota</taxon>
        <taxon>Clostridia</taxon>
        <taxon>Eubacteriales</taxon>
        <taxon>Desulfitobacteriaceae</taxon>
        <taxon>Dehalobacter</taxon>
    </lineage>
</organism>
<gene>
    <name evidence="1" type="ORF">GQ588_09305</name>
</gene>
<protein>
    <submittedName>
        <fullName evidence="1">DUF3006 family protein</fullName>
    </submittedName>
</protein>
<name>A0A857DL12_9FIRM</name>
<reference evidence="1 2" key="1">
    <citation type="submission" date="2019-12" db="EMBL/GenBank/DDBJ databases">
        <title>Sequence classification of anaerobic respiratory reductive dehalogenases: First we see many, then we see few.</title>
        <authorList>
            <person name="Molenda O."/>
            <person name="Puentes Jacome L.A."/>
            <person name="Cao X."/>
            <person name="Nesbo C.L."/>
            <person name="Tang S."/>
            <person name="Morson N."/>
            <person name="Patron J."/>
            <person name="Lomheim L."/>
            <person name="Wishart D.S."/>
            <person name="Edwards E.A."/>
        </authorList>
    </citation>
    <scope>NUCLEOTIDE SEQUENCE [LARGE SCALE GENOMIC DNA]</scope>
    <source>
        <strain evidence="1 2">12DCA</strain>
    </source>
</reference>
<sequence>MNGVIDRFEGSVAVVEFDGNNRKNINLTDLPAEIKEGDVVVFNDGKWQLDQNQTARLKAEIDILARDVFE</sequence>
<dbReference type="Proteomes" id="UP000430508">
    <property type="component" value="Chromosome"/>
</dbReference>
<dbReference type="RefSeq" id="WP_019226487.1">
    <property type="nucleotide sequence ID" value="NZ_CP046996.1"/>
</dbReference>
<evidence type="ECO:0000313" key="2">
    <source>
        <dbReference type="Proteomes" id="UP000430508"/>
    </source>
</evidence>
<proteinExistence type="predicted"/>
<evidence type="ECO:0000313" key="1">
    <source>
        <dbReference type="EMBL" id="QHA00816.1"/>
    </source>
</evidence>
<dbReference type="InterPro" id="IPR021377">
    <property type="entry name" value="DUF3006"/>
</dbReference>
<dbReference type="AlphaFoldDB" id="A0A857DL12"/>
<dbReference type="Pfam" id="PF11213">
    <property type="entry name" value="DUF3006"/>
    <property type="match status" value="1"/>
</dbReference>
<accession>A0A857DL12</accession>
<dbReference type="EMBL" id="CP046996">
    <property type="protein sequence ID" value="QHA00816.1"/>
    <property type="molecule type" value="Genomic_DNA"/>
</dbReference>